<dbReference type="InterPro" id="IPR002908">
    <property type="entry name" value="Frataxin/CyaY"/>
</dbReference>
<keyword evidence="10" id="KW-0408">Iron</keyword>
<keyword evidence="8" id="KW-0809">Transit peptide</keyword>
<accession>A0A3B4AX72</accession>
<dbReference type="AlphaFoldDB" id="A0A3B4AX72"/>
<dbReference type="EC" id="1.16.3.1" evidence="3"/>
<dbReference type="GO" id="GO:0006826">
    <property type="term" value="P:iron ion transport"/>
    <property type="evidence" value="ECO:0007669"/>
    <property type="project" value="UniProtKB-KW"/>
</dbReference>
<reference evidence="17" key="1">
    <citation type="submission" date="2025-08" db="UniProtKB">
        <authorList>
            <consortium name="Ensembl"/>
        </authorList>
    </citation>
    <scope>IDENTIFICATION</scope>
</reference>
<reference evidence="17" key="2">
    <citation type="submission" date="2025-09" db="UniProtKB">
        <authorList>
            <consortium name="Ensembl"/>
        </authorList>
    </citation>
    <scope>IDENTIFICATION</scope>
</reference>
<dbReference type="STRING" id="409849.ENSPMGP00000021817"/>
<keyword evidence="13" id="KW-0350">Heme biosynthesis</keyword>
<dbReference type="NCBIfam" id="TIGR03422">
    <property type="entry name" value="mito_frataxin"/>
    <property type="match status" value="1"/>
</dbReference>
<dbReference type="GO" id="GO:0004322">
    <property type="term" value="F:ferroxidase activity"/>
    <property type="evidence" value="ECO:0007669"/>
    <property type="project" value="UniProtKB-EC"/>
</dbReference>
<comment type="catalytic activity">
    <reaction evidence="16">
        <text>4 Fe(2+) + O2 + 4 H(+) = 4 Fe(3+) + 2 H2O</text>
        <dbReference type="Rhea" id="RHEA:11148"/>
        <dbReference type="ChEBI" id="CHEBI:15377"/>
        <dbReference type="ChEBI" id="CHEBI:15378"/>
        <dbReference type="ChEBI" id="CHEBI:15379"/>
        <dbReference type="ChEBI" id="CHEBI:29033"/>
        <dbReference type="ChEBI" id="CHEBI:29034"/>
        <dbReference type="EC" id="1.16.3.1"/>
    </reaction>
</comment>
<organism evidence="17 18">
    <name type="scientific">Periophthalmus magnuspinnatus</name>
    <dbReference type="NCBI Taxonomy" id="409849"/>
    <lineage>
        <taxon>Eukaryota</taxon>
        <taxon>Metazoa</taxon>
        <taxon>Chordata</taxon>
        <taxon>Craniata</taxon>
        <taxon>Vertebrata</taxon>
        <taxon>Euteleostomi</taxon>
        <taxon>Actinopterygii</taxon>
        <taxon>Neopterygii</taxon>
        <taxon>Teleostei</taxon>
        <taxon>Neoteleostei</taxon>
        <taxon>Acanthomorphata</taxon>
        <taxon>Gobiaria</taxon>
        <taxon>Gobiiformes</taxon>
        <taxon>Gobioidei</taxon>
        <taxon>Gobiidae</taxon>
        <taxon>Oxudercinae</taxon>
        <taxon>Periophthalmus</taxon>
    </lineage>
</organism>
<evidence type="ECO:0000256" key="7">
    <source>
        <dbReference type="ARBA" id="ARBA00022496"/>
    </source>
</evidence>
<evidence type="ECO:0000256" key="9">
    <source>
        <dbReference type="ARBA" id="ARBA00023002"/>
    </source>
</evidence>
<dbReference type="InterPro" id="IPR036524">
    <property type="entry name" value="Frataxin/CyaY_sf"/>
</dbReference>
<dbReference type="Proteomes" id="UP000261520">
    <property type="component" value="Unplaced"/>
</dbReference>
<keyword evidence="11" id="KW-0406">Ion transport</keyword>
<dbReference type="FunFam" id="3.30.920.10:FF:000002">
    <property type="entry name" value="Frataxin, mitochondrial"/>
    <property type="match status" value="1"/>
</dbReference>
<evidence type="ECO:0000256" key="6">
    <source>
        <dbReference type="ARBA" id="ARBA00022448"/>
    </source>
</evidence>
<dbReference type="CDD" id="cd00503">
    <property type="entry name" value="Frataxin"/>
    <property type="match status" value="1"/>
</dbReference>
<comment type="subcellular location">
    <subcellularLocation>
        <location evidence="1">Mitochondrion</location>
    </subcellularLocation>
</comment>
<dbReference type="GO" id="GO:0016226">
    <property type="term" value="P:iron-sulfur cluster assembly"/>
    <property type="evidence" value="ECO:0007669"/>
    <property type="project" value="InterPro"/>
</dbReference>
<dbReference type="SUPFAM" id="SSF55387">
    <property type="entry name" value="Frataxin/Nqo15-like"/>
    <property type="match status" value="1"/>
</dbReference>
<protein>
    <recommendedName>
        <fullName evidence="4">Frataxin, mitochondrial</fullName>
        <ecNumber evidence="3">1.16.3.1</ecNumber>
    </recommendedName>
</protein>
<dbReference type="NCBIfam" id="TIGR03421">
    <property type="entry name" value="FeS_CyaY"/>
    <property type="match status" value="1"/>
</dbReference>
<evidence type="ECO:0000256" key="16">
    <source>
        <dbReference type="ARBA" id="ARBA00047990"/>
    </source>
</evidence>
<dbReference type="GO" id="GO:0008199">
    <property type="term" value="F:ferric iron binding"/>
    <property type="evidence" value="ECO:0007669"/>
    <property type="project" value="InterPro"/>
</dbReference>
<dbReference type="GO" id="GO:0034986">
    <property type="term" value="F:iron chaperone activity"/>
    <property type="evidence" value="ECO:0007669"/>
    <property type="project" value="TreeGrafter"/>
</dbReference>
<dbReference type="GO" id="GO:0006879">
    <property type="term" value="P:intracellular iron ion homeostasis"/>
    <property type="evidence" value="ECO:0007669"/>
    <property type="project" value="UniProtKB-KW"/>
</dbReference>
<evidence type="ECO:0000256" key="10">
    <source>
        <dbReference type="ARBA" id="ARBA00023004"/>
    </source>
</evidence>
<dbReference type="PROSITE" id="PS50810">
    <property type="entry name" value="FRATAXIN_2"/>
    <property type="match status" value="1"/>
</dbReference>
<dbReference type="InterPro" id="IPR020895">
    <property type="entry name" value="Frataxin_CS"/>
</dbReference>
<dbReference type="GO" id="GO:0006783">
    <property type="term" value="P:heme biosynthetic process"/>
    <property type="evidence" value="ECO:0007669"/>
    <property type="project" value="UniProtKB-KW"/>
</dbReference>
<evidence type="ECO:0000256" key="13">
    <source>
        <dbReference type="ARBA" id="ARBA00023133"/>
    </source>
</evidence>
<evidence type="ECO:0000256" key="5">
    <source>
        <dbReference type="ARBA" id="ARBA00022434"/>
    </source>
</evidence>
<evidence type="ECO:0000256" key="3">
    <source>
        <dbReference type="ARBA" id="ARBA00013107"/>
    </source>
</evidence>
<dbReference type="Gene3D" id="3.30.920.10">
    <property type="entry name" value="Frataxin/CyaY"/>
    <property type="match status" value="1"/>
</dbReference>
<comment type="subunit">
    <text evidence="15">Interacts with ACO1. Interacts with ISCU (cytoplasmic form).</text>
</comment>
<evidence type="ECO:0000256" key="8">
    <source>
        <dbReference type="ARBA" id="ARBA00022946"/>
    </source>
</evidence>
<keyword evidence="18" id="KW-1185">Reference proteome</keyword>
<dbReference type="PROSITE" id="PS01344">
    <property type="entry name" value="FRATAXIN_1"/>
    <property type="match status" value="1"/>
</dbReference>
<evidence type="ECO:0000256" key="12">
    <source>
        <dbReference type="ARBA" id="ARBA00023128"/>
    </source>
</evidence>
<name>A0A3B4AX72_9GOBI</name>
<evidence type="ECO:0000256" key="14">
    <source>
        <dbReference type="ARBA" id="ARBA00045532"/>
    </source>
</evidence>
<keyword evidence="5" id="KW-0409">Iron storage</keyword>
<sequence>TGVQMSGTVGYDLLSEAQYEALSRDTLDALAEHLEDLMDQPFTGPDFDVSFSNGVLTVKLGAEHGTYVVNKQTPNRQIWLSSPSSGPKRYDWTGHHWVYTHDGSSLHQLLSSELSSIFKTPIDLSHLPYS</sequence>
<keyword evidence="7" id="KW-0410">Iron transport</keyword>
<comment type="function">
    <text evidence="14">Modulates the RNA-binding activity of ACO1. May be involved in the cytoplasmic iron-sulfur protein biogenesis. May contribute to oxidative stress resistance and overall cell survival.</text>
</comment>
<evidence type="ECO:0000313" key="18">
    <source>
        <dbReference type="Proteomes" id="UP000261520"/>
    </source>
</evidence>
<dbReference type="PANTHER" id="PTHR16821">
    <property type="entry name" value="FRATAXIN"/>
    <property type="match status" value="1"/>
</dbReference>
<dbReference type="PANTHER" id="PTHR16821:SF2">
    <property type="entry name" value="FRATAXIN, MITOCHONDRIAL"/>
    <property type="match status" value="1"/>
</dbReference>
<comment type="similarity">
    <text evidence="2">Belongs to the frataxin family.</text>
</comment>
<evidence type="ECO:0000256" key="15">
    <source>
        <dbReference type="ARBA" id="ARBA00046911"/>
    </source>
</evidence>
<dbReference type="PRINTS" id="PR00904">
    <property type="entry name" value="FRATAXIN"/>
</dbReference>
<keyword evidence="12" id="KW-0496">Mitochondrion</keyword>
<dbReference type="GO" id="GO:0051537">
    <property type="term" value="F:2 iron, 2 sulfur cluster binding"/>
    <property type="evidence" value="ECO:0007669"/>
    <property type="project" value="TreeGrafter"/>
</dbReference>
<evidence type="ECO:0000256" key="4">
    <source>
        <dbReference type="ARBA" id="ARBA00014720"/>
    </source>
</evidence>
<dbReference type="GO" id="GO:0005739">
    <property type="term" value="C:mitochondrion"/>
    <property type="evidence" value="ECO:0007669"/>
    <property type="project" value="UniProtKB-SubCell"/>
</dbReference>
<keyword evidence="9" id="KW-0560">Oxidoreductase</keyword>
<evidence type="ECO:0000256" key="11">
    <source>
        <dbReference type="ARBA" id="ARBA00023065"/>
    </source>
</evidence>
<dbReference type="SMART" id="SM01219">
    <property type="entry name" value="Frataxin_Cyay"/>
    <property type="match status" value="1"/>
</dbReference>
<dbReference type="Ensembl" id="ENSPMGT00000023240.1">
    <property type="protein sequence ID" value="ENSPMGP00000021817.1"/>
    <property type="gene ID" value="ENSPMGG00000017670.1"/>
</dbReference>
<evidence type="ECO:0000256" key="2">
    <source>
        <dbReference type="ARBA" id="ARBA00008183"/>
    </source>
</evidence>
<evidence type="ECO:0000313" key="17">
    <source>
        <dbReference type="Ensembl" id="ENSPMGP00000021817.1"/>
    </source>
</evidence>
<dbReference type="GO" id="GO:0008198">
    <property type="term" value="F:ferrous iron binding"/>
    <property type="evidence" value="ECO:0007669"/>
    <property type="project" value="TreeGrafter"/>
</dbReference>
<proteinExistence type="inferred from homology"/>
<dbReference type="Pfam" id="PF01491">
    <property type="entry name" value="Frataxin_Cyay"/>
    <property type="match status" value="1"/>
</dbReference>
<dbReference type="InterPro" id="IPR017789">
    <property type="entry name" value="Frataxin"/>
</dbReference>
<keyword evidence="6" id="KW-0813">Transport</keyword>
<evidence type="ECO:0000256" key="1">
    <source>
        <dbReference type="ARBA" id="ARBA00004173"/>
    </source>
</evidence>